<evidence type="ECO:0000259" key="1">
    <source>
        <dbReference type="Pfam" id="PF22998"/>
    </source>
</evidence>
<dbReference type="PANTHER" id="PTHR34815">
    <property type="entry name" value="LYSINE ACETYLTRANSFERASE"/>
    <property type="match status" value="1"/>
</dbReference>
<organism evidence="2 3">
    <name type="scientific">Smittium mucronatum</name>
    <dbReference type="NCBI Taxonomy" id="133383"/>
    <lineage>
        <taxon>Eukaryota</taxon>
        <taxon>Fungi</taxon>
        <taxon>Fungi incertae sedis</taxon>
        <taxon>Zoopagomycota</taxon>
        <taxon>Kickxellomycotina</taxon>
        <taxon>Harpellomycetes</taxon>
        <taxon>Harpellales</taxon>
        <taxon>Legeriomycetaceae</taxon>
        <taxon>Smittium</taxon>
    </lineage>
</organism>
<dbReference type="InterPro" id="IPR055100">
    <property type="entry name" value="GNAT_LYC1-like"/>
</dbReference>
<name>A0A1R0GLS4_9FUNG</name>
<dbReference type="Proteomes" id="UP000187455">
    <property type="component" value="Unassembled WGS sequence"/>
</dbReference>
<dbReference type="Pfam" id="PF22998">
    <property type="entry name" value="GNAT_LYC1-like"/>
    <property type="match status" value="1"/>
</dbReference>
<dbReference type="InterPro" id="IPR016181">
    <property type="entry name" value="Acyl_CoA_acyltransferase"/>
</dbReference>
<dbReference type="SUPFAM" id="SSF55729">
    <property type="entry name" value="Acyl-CoA N-acyltransferases (Nat)"/>
    <property type="match status" value="1"/>
</dbReference>
<dbReference type="OrthoDB" id="2020070at2759"/>
<dbReference type="InterPro" id="IPR053013">
    <property type="entry name" value="LAT"/>
</dbReference>
<feature type="domain" description="LYC1 C-terminal" evidence="1">
    <location>
        <begin position="173"/>
        <end position="369"/>
    </location>
</feature>
<evidence type="ECO:0000313" key="3">
    <source>
        <dbReference type="Proteomes" id="UP000187455"/>
    </source>
</evidence>
<sequence length="372" mass="42907">MTFTENFEGYELIPANIRSQVLKARIAMYREWGVDIMDEETWQKREDLLESLEFIKGNLTTWIFGLGLEDGGLDFHSQFETIRRPVFIKRKGSKNVEILDSLCIPTYTCDKEFRGKGLGIKMLQAARSKMQELCSVSILHSDVGSGFYSRYGWDSYPLISTKISVASNQFEKSNDTLFFNKELARIISLVDSKMLRTDMSRAETNDSTVISVVPEFGHYEWRNVRDNFEGQNCLNVKEFSENYGVLYCGDQTEAILRSKFSESLLDGVAPECPSFIMWTHRFKENSLLSLRARINHIDHIVPLINAALQEAKSCSLSKIEFWNFQTEFLGFLEEKFNVESIVMKKSLPCLALFDKNPDEKIEWLLNEQVSFV</sequence>
<dbReference type="EMBL" id="LSSL01007629">
    <property type="protein sequence ID" value="OLY77853.1"/>
    <property type="molecule type" value="Genomic_DNA"/>
</dbReference>
<dbReference type="AlphaFoldDB" id="A0A1R0GLS4"/>
<gene>
    <name evidence="2" type="ORF">AYI68_g8111</name>
</gene>
<accession>A0A1R0GLS4</accession>
<proteinExistence type="predicted"/>
<keyword evidence="3" id="KW-1185">Reference proteome</keyword>
<dbReference type="STRING" id="133383.A0A1R0GLS4"/>
<comment type="caution">
    <text evidence="2">The sequence shown here is derived from an EMBL/GenBank/DDBJ whole genome shotgun (WGS) entry which is preliminary data.</text>
</comment>
<dbReference type="PANTHER" id="PTHR34815:SF2">
    <property type="entry name" value="N-ACETYLTRANSFERASE DOMAIN-CONTAINING PROTEIN"/>
    <property type="match status" value="1"/>
</dbReference>
<dbReference type="Gene3D" id="3.40.630.30">
    <property type="match status" value="1"/>
</dbReference>
<reference evidence="2 3" key="1">
    <citation type="journal article" date="2016" name="Mol. Biol. Evol.">
        <title>Genome-Wide Survey of Gut Fungi (Harpellales) Reveals the First Horizontally Transferred Ubiquitin Gene from a Mosquito Host.</title>
        <authorList>
            <person name="Wang Y."/>
            <person name="White M.M."/>
            <person name="Kvist S."/>
            <person name="Moncalvo J.M."/>
        </authorList>
    </citation>
    <scope>NUCLEOTIDE SEQUENCE [LARGE SCALE GENOMIC DNA]</scope>
    <source>
        <strain evidence="2 3">ALG-7-W6</strain>
    </source>
</reference>
<protein>
    <recommendedName>
        <fullName evidence="1">LYC1 C-terminal domain-containing protein</fullName>
    </recommendedName>
</protein>
<evidence type="ECO:0000313" key="2">
    <source>
        <dbReference type="EMBL" id="OLY77853.1"/>
    </source>
</evidence>